<feature type="transmembrane region" description="Helical" evidence="6">
    <location>
        <begin position="235"/>
        <end position="256"/>
    </location>
</feature>
<protein>
    <submittedName>
        <fullName evidence="7">Uncharacterized protein</fullName>
    </submittedName>
</protein>
<keyword evidence="8" id="KW-1185">Reference proteome</keyword>
<comment type="caution">
    <text evidence="7">The sequence shown here is derived from an EMBL/GenBank/DDBJ whole genome shotgun (WGS) entry which is preliminary data.</text>
</comment>
<dbReference type="Pfam" id="PF01594">
    <property type="entry name" value="AI-2E_transport"/>
    <property type="match status" value="1"/>
</dbReference>
<evidence type="ECO:0000256" key="2">
    <source>
        <dbReference type="ARBA" id="ARBA00009773"/>
    </source>
</evidence>
<evidence type="ECO:0000313" key="7">
    <source>
        <dbReference type="EMBL" id="CAE7524593.1"/>
    </source>
</evidence>
<keyword evidence="4 6" id="KW-1133">Transmembrane helix</keyword>
<dbReference type="EMBL" id="CAJNIZ010030558">
    <property type="protein sequence ID" value="CAE7524593.1"/>
    <property type="molecule type" value="Genomic_DNA"/>
</dbReference>
<keyword evidence="3 6" id="KW-0812">Transmembrane</keyword>
<organism evidence="7 8">
    <name type="scientific">Symbiodinium pilosum</name>
    <name type="common">Dinoflagellate</name>
    <dbReference type="NCBI Taxonomy" id="2952"/>
    <lineage>
        <taxon>Eukaryota</taxon>
        <taxon>Sar</taxon>
        <taxon>Alveolata</taxon>
        <taxon>Dinophyceae</taxon>
        <taxon>Suessiales</taxon>
        <taxon>Symbiodiniaceae</taxon>
        <taxon>Symbiodinium</taxon>
    </lineage>
</organism>
<evidence type="ECO:0000256" key="4">
    <source>
        <dbReference type="ARBA" id="ARBA00022989"/>
    </source>
</evidence>
<accession>A0A812T8Q2</accession>
<evidence type="ECO:0000256" key="6">
    <source>
        <dbReference type="SAM" id="Phobius"/>
    </source>
</evidence>
<dbReference type="GO" id="GO:0016020">
    <property type="term" value="C:membrane"/>
    <property type="evidence" value="ECO:0007669"/>
    <property type="project" value="UniProtKB-SubCell"/>
</dbReference>
<feature type="transmembrane region" description="Helical" evidence="6">
    <location>
        <begin position="322"/>
        <end position="343"/>
    </location>
</feature>
<feature type="transmembrane region" description="Helical" evidence="6">
    <location>
        <begin position="380"/>
        <end position="412"/>
    </location>
</feature>
<feature type="transmembrane region" description="Helical" evidence="6">
    <location>
        <begin position="424"/>
        <end position="449"/>
    </location>
</feature>
<reference evidence="7" key="1">
    <citation type="submission" date="2021-02" db="EMBL/GenBank/DDBJ databases">
        <authorList>
            <person name="Dougan E. K."/>
            <person name="Rhodes N."/>
            <person name="Thang M."/>
            <person name="Chan C."/>
        </authorList>
    </citation>
    <scope>NUCLEOTIDE SEQUENCE</scope>
</reference>
<evidence type="ECO:0000256" key="3">
    <source>
        <dbReference type="ARBA" id="ARBA00022692"/>
    </source>
</evidence>
<evidence type="ECO:0000256" key="1">
    <source>
        <dbReference type="ARBA" id="ARBA00004141"/>
    </source>
</evidence>
<dbReference type="InterPro" id="IPR002549">
    <property type="entry name" value="AI-2E-like"/>
</dbReference>
<feature type="transmembrane region" description="Helical" evidence="6">
    <location>
        <begin position="18"/>
        <end position="36"/>
    </location>
</feature>
<comment type="subcellular location">
    <subcellularLocation>
        <location evidence="1">Membrane</location>
        <topology evidence="1">Multi-pass membrane protein</topology>
    </subcellularLocation>
</comment>
<keyword evidence="5 6" id="KW-0472">Membrane</keyword>
<feature type="transmembrane region" description="Helical" evidence="6">
    <location>
        <begin position="42"/>
        <end position="63"/>
    </location>
</feature>
<proteinExistence type="inferred from homology"/>
<dbReference type="AlphaFoldDB" id="A0A812T8Q2"/>
<name>A0A812T8Q2_SYMPI</name>
<sequence length="544" mass="60994">MNGTFAATRGLEDFQRNAAFVAFMLIVCFGVFVFITRNLRETITPLCWAAFFAVPSTLLISYFDRLINAVMSRLVQLWHRLWGSRRIECPAFVHFVAVQGDSHICLDHAPGTTAFLRKVNTPCIGCGRWLLKVLQFLRLESYFRRRVKIVSLSVQDGADEALGPEVNRLVQGWTYYVSSAGTREFALNGDEGLTSIRLELFLDASEHYAAVVPTRHPTSRTNLTGTLEMDKSSSLSWFLALILTLLLVSGGMWFFIECINLGVQSFTANLDDYKKGVEEFLNLVKPILPPSAWKELQQKISSFISDELTSLASELASALESLSFQALMFFVYLFFWIFEPLPVSSPVAEVFKSYLLMKTFICLLFSTLMSVLLLCLQCKIWSLFFVLTFLLNFIPEIGAIASAVLTVPAILFDGHLTMERRLENLIWLVIMGTAIKVFTGNVVEVQMYATMGGQFMRMHPVIIMALIMLFSSLLGVTGMFLAVPSMAAVKYYLVSTDMPEQFQHPLLIAIEGDATGPHKNFVDQQRIQQQVASNAASALELTTP</sequence>
<dbReference type="Proteomes" id="UP000649617">
    <property type="component" value="Unassembled WGS sequence"/>
</dbReference>
<feature type="transmembrane region" description="Helical" evidence="6">
    <location>
        <begin position="461"/>
        <end position="483"/>
    </location>
</feature>
<evidence type="ECO:0000256" key="5">
    <source>
        <dbReference type="ARBA" id="ARBA00023136"/>
    </source>
</evidence>
<feature type="transmembrane region" description="Helical" evidence="6">
    <location>
        <begin position="355"/>
        <end position="374"/>
    </location>
</feature>
<gene>
    <name evidence="7" type="ORF">SPIL2461_LOCUS13770</name>
</gene>
<comment type="similarity">
    <text evidence="2">Belongs to the autoinducer-2 exporter (AI-2E) (TC 2.A.86) family.</text>
</comment>
<evidence type="ECO:0000313" key="8">
    <source>
        <dbReference type="Proteomes" id="UP000649617"/>
    </source>
</evidence>
<dbReference type="OrthoDB" id="433112at2759"/>